<evidence type="ECO:0000256" key="7">
    <source>
        <dbReference type="ARBA" id="ARBA00023033"/>
    </source>
</evidence>
<dbReference type="GO" id="GO:0020037">
    <property type="term" value="F:heme binding"/>
    <property type="evidence" value="ECO:0007669"/>
    <property type="project" value="InterPro"/>
</dbReference>
<evidence type="ECO:0000313" key="11">
    <source>
        <dbReference type="Proteomes" id="UP001278766"/>
    </source>
</evidence>
<proteinExistence type="inferred from homology"/>
<evidence type="ECO:0000256" key="5">
    <source>
        <dbReference type="ARBA" id="ARBA00023002"/>
    </source>
</evidence>
<reference evidence="10" key="1">
    <citation type="journal article" date="2023" name="Mol. Phylogenet. Evol.">
        <title>Genome-scale phylogeny and comparative genomics of the fungal order Sordariales.</title>
        <authorList>
            <person name="Hensen N."/>
            <person name="Bonometti L."/>
            <person name="Westerberg I."/>
            <person name="Brannstrom I.O."/>
            <person name="Guillou S."/>
            <person name="Cros-Aarteil S."/>
            <person name="Calhoun S."/>
            <person name="Haridas S."/>
            <person name="Kuo A."/>
            <person name="Mondo S."/>
            <person name="Pangilinan J."/>
            <person name="Riley R."/>
            <person name="LaButti K."/>
            <person name="Andreopoulos B."/>
            <person name="Lipzen A."/>
            <person name="Chen C."/>
            <person name="Yan M."/>
            <person name="Daum C."/>
            <person name="Ng V."/>
            <person name="Clum A."/>
            <person name="Steindorff A."/>
            <person name="Ohm R.A."/>
            <person name="Martin F."/>
            <person name="Silar P."/>
            <person name="Natvig D.O."/>
            <person name="Lalanne C."/>
            <person name="Gautier V."/>
            <person name="Ament-Velasquez S.L."/>
            <person name="Kruys A."/>
            <person name="Hutchinson M.I."/>
            <person name="Powell A.J."/>
            <person name="Barry K."/>
            <person name="Miller A.N."/>
            <person name="Grigoriev I.V."/>
            <person name="Debuchy R."/>
            <person name="Gladieux P."/>
            <person name="Hiltunen Thoren M."/>
            <person name="Johannesson H."/>
        </authorList>
    </citation>
    <scope>NUCLEOTIDE SEQUENCE</scope>
    <source>
        <strain evidence="10">CBS 168.71</strain>
    </source>
</reference>
<dbReference type="Gene3D" id="1.10.630.10">
    <property type="entry name" value="Cytochrome P450"/>
    <property type="match status" value="1"/>
</dbReference>
<dbReference type="RefSeq" id="XP_062657347.1">
    <property type="nucleotide sequence ID" value="XM_062803976.1"/>
</dbReference>
<dbReference type="Pfam" id="PF00067">
    <property type="entry name" value="p450"/>
    <property type="match status" value="1"/>
</dbReference>
<keyword evidence="9" id="KW-1133">Transmembrane helix</keyword>
<name>A0AAE0HC84_9PEZI</name>
<keyword evidence="3 8" id="KW-0349">Heme</keyword>
<evidence type="ECO:0000256" key="6">
    <source>
        <dbReference type="ARBA" id="ARBA00023004"/>
    </source>
</evidence>
<feature type="transmembrane region" description="Helical" evidence="9">
    <location>
        <begin position="21"/>
        <end position="42"/>
    </location>
</feature>
<dbReference type="InterPro" id="IPR002401">
    <property type="entry name" value="Cyt_P450_E_grp-I"/>
</dbReference>
<reference evidence="10" key="2">
    <citation type="submission" date="2023-06" db="EMBL/GenBank/DDBJ databases">
        <authorList>
            <consortium name="Lawrence Berkeley National Laboratory"/>
            <person name="Haridas S."/>
            <person name="Hensen N."/>
            <person name="Bonometti L."/>
            <person name="Westerberg I."/>
            <person name="Brannstrom I.O."/>
            <person name="Guillou S."/>
            <person name="Cros-Aarteil S."/>
            <person name="Calhoun S."/>
            <person name="Kuo A."/>
            <person name="Mondo S."/>
            <person name="Pangilinan J."/>
            <person name="Riley R."/>
            <person name="Labutti K."/>
            <person name="Andreopoulos B."/>
            <person name="Lipzen A."/>
            <person name="Chen C."/>
            <person name="Yanf M."/>
            <person name="Daum C."/>
            <person name="Ng V."/>
            <person name="Clum A."/>
            <person name="Steindorff A."/>
            <person name="Ohm R."/>
            <person name="Martin F."/>
            <person name="Silar P."/>
            <person name="Natvig D."/>
            <person name="Lalanne C."/>
            <person name="Gautier V."/>
            <person name="Ament-Velasquez S.L."/>
            <person name="Kruys A."/>
            <person name="Hutchinson M.I."/>
            <person name="Powell A.J."/>
            <person name="Barry K."/>
            <person name="Miller A.N."/>
            <person name="Grigoriev I.V."/>
            <person name="Debuchy R."/>
            <person name="Gladieux P."/>
            <person name="Thoren M.H."/>
            <person name="Johannesson H."/>
        </authorList>
    </citation>
    <scope>NUCLEOTIDE SEQUENCE</scope>
    <source>
        <strain evidence="10">CBS 168.71</strain>
    </source>
</reference>
<sequence length="521" mass="59659">MLTLLDRLTQLIEECWGPRGLLLAAAVVLVYAAGLSIYRLWFHDLASIPGPRLMALSYWPEFYYDVLLGGRYFRVIDDMHLKYGPIVRVNPDEVHFDDPDFIDTLFPLYGRKTNKPIEIGKRTGTPDSMVTTVDHDVHRRRRNAVNVFFSNNSIRRLEPILHERLRTLLRRVHNDDSGKDEPLEMHPVFRACTNDVITTYAFGRSFNLLDRPDFGLPYFEASDVFFRLEHLFGHFTWLADLVQATPLWLVSMLFPSLKDLVEKQAWWIERVREIRDSPGMCKADGTIFQGIVNSELLEEDLTDKRLSAEAQLIIFAGEGTTAYTLTAAMYELLANPTELAKLQRELAVAIPNRDAMPTFAQVESLPYLNAIIQETVRLHPGVMARQARISPEVPITYKGKYTIPPGTIFSMSPLTTHMNPDAFEDPYEFRPQRWIDDPKIGRAFLGFARGSRNCVGMNLARKEMALVLSTIFRKYDLYCGQDGPTVELYDTERARDIDPNHDFIIPVPAKGSKGLRVVFRQ</sequence>
<evidence type="ECO:0000256" key="3">
    <source>
        <dbReference type="ARBA" id="ARBA00022617"/>
    </source>
</evidence>
<dbReference type="GeneID" id="87840924"/>
<evidence type="ECO:0000313" key="10">
    <source>
        <dbReference type="EMBL" id="KAK3293833.1"/>
    </source>
</evidence>
<evidence type="ECO:0000256" key="8">
    <source>
        <dbReference type="PIRSR" id="PIRSR602401-1"/>
    </source>
</evidence>
<dbReference type="EMBL" id="JAUEPN010000005">
    <property type="protein sequence ID" value="KAK3293833.1"/>
    <property type="molecule type" value="Genomic_DNA"/>
</dbReference>
<dbReference type="InterPro" id="IPR001128">
    <property type="entry name" value="Cyt_P450"/>
</dbReference>
<feature type="binding site" description="axial binding residue" evidence="8">
    <location>
        <position position="454"/>
    </location>
    <ligand>
        <name>heme</name>
        <dbReference type="ChEBI" id="CHEBI:30413"/>
    </ligand>
    <ligandPart>
        <name>Fe</name>
        <dbReference type="ChEBI" id="CHEBI:18248"/>
    </ligandPart>
</feature>
<dbReference type="Proteomes" id="UP001278766">
    <property type="component" value="Unassembled WGS sequence"/>
</dbReference>
<keyword evidence="5" id="KW-0560">Oxidoreductase</keyword>
<accession>A0AAE0HC84</accession>
<evidence type="ECO:0000256" key="9">
    <source>
        <dbReference type="SAM" id="Phobius"/>
    </source>
</evidence>
<dbReference type="GO" id="GO:0005506">
    <property type="term" value="F:iron ion binding"/>
    <property type="evidence" value="ECO:0007669"/>
    <property type="project" value="InterPro"/>
</dbReference>
<dbReference type="CDD" id="cd11062">
    <property type="entry name" value="CYP58-like"/>
    <property type="match status" value="1"/>
</dbReference>
<dbReference type="GO" id="GO:0004497">
    <property type="term" value="F:monooxygenase activity"/>
    <property type="evidence" value="ECO:0007669"/>
    <property type="project" value="UniProtKB-KW"/>
</dbReference>
<dbReference type="SUPFAM" id="SSF48264">
    <property type="entry name" value="Cytochrome P450"/>
    <property type="match status" value="1"/>
</dbReference>
<comment type="similarity">
    <text evidence="2">Belongs to the cytochrome P450 family.</text>
</comment>
<dbReference type="InterPro" id="IPR036396">
    <property type="entry name" value="Cyt_P450_sf"/>
</dbReference>
<evidence type="ECO:0000256" key="2">
    <source>
        <dbReference type="ARBA" id="ARBA00010617"/>
    </source>
</evidence>
<comment type="cofactor">
    <cofactor evidence="1 8">
        <name>heme</name>
        <dbReference type="ChEBI" id="CHEBI:30413"/>
    </cofactor>
</comment>
<gene>
    <name evidence="10" type="ORF">B0H64DRAFT_398794</name>
</gene>
<evidence type="ECO:0000256" key="1">
    <source>
        <dbReference type="ARBA" id="ARBA00001971"/>
    </source>
</evidence>
<dbReference type="PANTHER" id="PTHR24305:SF157">
    <property type="entry name" value="N-ACETYLTRYPTOPHAN 6-HYDROXYLASE IVOC-RELATED"/>
    <property type="match status" value="1"/>
</dbReference>
<comment type="caution">
    <text evidence="10">The sequence shown here is derived from an EMBL/GenBank/DDBJ whole genome shotgun (WGS) entry which is preliminary data.</text>
</comment>
<keyword evidence="11" id="KW-1185">Reference proteome</keyword>
<keyword evidence="6 8" id="KW-0408">Iron</keyword>
<organism evidence="10 11">
    <name type="scientific">Chaetomium fimeti</name>
    <dbReference type="NCBI Taxonomy" id="1854472"/>
    <lineage>
        <taxon>Eukaryota</taxon>
        <taxon>Fungi</taxon>
        <taxon>Dikarya</taxon>
        <taxon>Ascomycota</taxon>
        <taxon>Pezizomycotina</taxon>
        <taxon>Sordariomycetes</taxon>
        <taxon>Sordariomycetidae</taxon>
        <taxon>Sordariales</taxon>
        <taxon>Chaetomiaceae</taxon>
        <taxon>Chaetomium</taxon>
    </lineage>
</organism>
<dbReference type="AlphaFoldDB" id="A0AAE0HC84"/>
<keyword evidence="7" id="KW-0503">Monooxygenase</keyword>
<keyword evidence="9" id="KW-0812">Transmembrane</keyword>
<keyword evidence="4 8" id="KW-0479">Metal-binding</keyword>
<dbReference type="PRINTS" id="PR00463">
    <property type="entry name" value="EP450I"/>
</dbReference>
<dbReference type="GO" id="GO:0016705">
    <property type="term" value="F:oxidoreductase activity, acting on paired donors, with incorporation or reduction of molecular oxygen"/>
    <property type="evidence" value="ECO:0007669"/>
    <property type="project" value="InterPro"/>
</dbReference>
<dbReference type="InterPro" id="IPR050121">
    <property type="entry name" value="Cytochrome_P450_monoxygenase"/>
</dbReference>
<dbReference type="PANTHER" id="PTHR24305">
    <property type="entry name" value="CYTOCHROME P450"/>
    <property type="match status" value="1"/>
</dbReference>
<evidence type="ECO:0000256" key="4">
    <source>
        <dbReference type="ARBA" id="ARBA00022723"/>
    </source>
</evidence>
<keyword evidence="9" id="KW-0472">Membrane</keyword>
<dbReference type="PRINTS" id="PR00385">
    <property type="entry name" value="P450"/>
</dbReference>
<protein>
    <submittedName>
        <fullName evidence="10">Cytochrome P450</fullName>
    </submittedName>
</protein>